<evidence type="ECO:0000313" key="1">
    <source>
        <dbReference type="EMBL" id="KAF9729038.1"/>
    </source>
</evidence>
<organism evidence="1 2">
    <name type="scientific">Paraphaeosphaeria minitans</name>
    <dbReference type="NCBI Taxonomy" id="565426"/>
    <lineage>
        <taxon>Eukaryota</taxon>
        <taxon>Fungi</taxon>
        <taxon>Dikarya</taxon>
        <taxon>Ascomycota</taxon>
        <taxon>Pezizomycotina</taxon>
        <taxon>Dothideomycetes</taxon>
        <taxon>Pleosporomycetidae</taxon>
        <taxon>Pleosporales</taxon>
        <taxon>Massarineae</taxon>
        <taxon>Didymosphaeriaceae</taxon>
        <taxon>Paraphaeosphaeria</taxon>
    </lineage>
</organism>
<name>A0A9P6KJ61_9PLEO</name>
<reference evidence="1" key="1">
    <citation type="journal article" date="2020" name="Mol. Plant Microbe Interact.">
        <title>Genome Sequence of the Biocontrol Agent Coniothyrium minitans strain Conio (IMI 134523).</title>
        <authorList>
            <person name="Patel D."/>
            <person name="Shittu T.A."/>
            <person name="Baroncelli R."/>
            <person name="Muthumeenakshi S."/>
            <person name="Osborne T.H."/>
            <person name="Janganan T.K."/>
            <person name="Sreenivasaprasad S."/>
        </authorList>
    </citation>
    <scope>NUCLEOTIDE SEQUENCE</scope>
    <source>
        <strain evidence="1">Conio</strain>
    </source>
</reference>
<dbReference type="Proteomes" id="UP000756921">
    <property type="component" value="Unassembled WGS sequence"/>
</dbReference>
<keyword evidence="2" id="KW-1185">Reference proteome</keyword>
<evidence type="ECO:0000313" key="2">
    <source>
        <dbReference type="Proteomes" id="UP000756921"/>
    </source>
</evidence>
<proteinExistence type="predicted"/>
<gene>
    <name evidence="1" type="ORF">PMIN01_12728</name>
</gene>
<dbReference type="AlphaFoldDB" id="A0A9P6KJ61"/>
<dbReference type="EMBL" id="WJXW01000017">
    <property type="protein sequence ID" value="KAF9729038.1"/>
    <property type="molecule type" value="Genomic_DNA"/>
</dbReference>
<dbReference type="OrthoDB" id="5429780at2759"/>
<protein>
    <submittedName>
        <fullName evidence="1">Uncharacterized protein</fullName>
    </submittedName>
</protein>
<accession>A0A9P6KJ61</accession>
<sequence>MRSALLDPKHAQIRGIQSMSHWLCEMLETNYDALVGLDDTILSKIDTAYPSLRAGRFNSDYTVPATPGDHINIFKPVSLTRAKQVIAEDGPIDLAPLLSYPPTDFAHRGGLYFTHQMRTIEIAVPLDHLTKEDMLTLDFSDPWKELIFYSRRDQTYPRDLVCLRREYNIIHGPIAYNADIAFAKMKDPSAIQKKHLLHVWLTEEPVNRLSEVVKGKIWIR</sequence>
<comment type="caution">
    <text evidence="1">The sequence shown here is derived from an EMBL/GenBank/DDBJ whole genome shotgun (WGS) entry which is preliminary data.</text>
</comment>